<keyword evidence="8 10" id="KW-0414">Isoprene biosynthesis</keyword>
<evidence type="ECO:0000256" key="1">
    <source>
        <dbReference type="ARBA" id="ARBA00004826"/>
    </source>
</evidence>
<dbReference type="GO" id="GO:0009240">
    <property type="term" value="P:isopentenyl diphosphate biosynthetic process"/>
    <property type="evidence" value="ECO:0007669"/>
    <property type="project" value="TreeGrafter"/>
</dbReference>
<dbReference type="HAMAP" id="MF_00202">
    <property type="entry name" value="Idi"/>
    <property type="match status" value="1"/>
</dbReference>
<dbReference type="UniPathway" id="UPA00059">
    <property type="reaction ID" value="UER00104"/>
</dbReference>
<dbReference type="NCBIfam" id="NF002995">
    <property type="entry name" value="PRK03759.1"/>
    <property type="match status" value="1"/>
</dbReference>
<dbReference type="SUPFAM" id="SSF55811">
    <property type="entry name" value="Nudix"/>
    <property type="match status" value="1"/>
</dbReference>
<feature type="binding site" evidence="10">
    <location>
        <position position="123"/>
    </location>
    <ligand>
        <name>Mn(2+)</name>
        <dbReference type="ChEBI" id="CHEBI:29035"/>
    </ligand>
</feature>
<comment type="cofactor">
    <cofactor evidence="10">
        <name>Mn(2+)</name>
        <dbReference type="ChEBI" id="CHEBI:29035"/>
    </cofactor>
    <text evidence="10">Binds 1 Mn(2+) ion per subunit.</text>
</comment>
<comment type="cofactor">
    <cofactor evidence="10">
        <name>Mg(2+)</name>
        <dbReference type="ChEBI" id="CHEBI:18420"/>
    </cofactor>
    <text evidence="10">Binds 1 Mg(2+) ion per subunit. The magnesium ion binds only when substrate is bound.</text>
</comment>
<proteinExistence type="inferred from homology"/>
<name>A0A377GBD9_9GAMM</name>
<dbReference type="NCBIfam" id="TIGR02150">
    <property type="entry name" value="IPP_isom_1"/>
    <property type="match status" value="1"/>
</dbReference>
<dbReference type="Proteomes" id="UP000254554">
    <property type="component" value="Unassembled WGS sequence"/>
</dbReference>
<comment type="similarity">
    <text evidence="2 10">Belongs to the IPP isomerase type 1 family.</text>
</comment>
<dbReference type="EC" id="5.3.3.2" evidence="3 10"/>
<keyword evidence="7 10" id="KW-0464">Manganese</keyword>
<dbReference type="OrthoDB" id="5498344at2"/>
<dbReference type="Pfam" id="PF00293">
    <property type="entry name" value="NUDIX"/>
    <property type="match status" value="1"/>
</dbReference>
<evidence type="ECO:0000256" key="6">
    <source>
        <dbReference type="ARBA" id="ARBA00022842"/>
    </source>
</evidence>
<feature type="active site" evidence="10">
    <location>
        <position position="123"/>
    </location>
</feature>
<keyword evidence="6 10" id="KW-0460">Magnesium</keyword>
<feature type="binding site" evidence="10">
    <location>
        <position position="78"/>
    </location>
    <ligand>
        <name>Mn(2+)</name>
        <dbReference type="ChEBI" id="CHEBI:29035"/>
    </ligand>
</feature>
<evidence type="ECO:0000259" key="11">
    <source>
        <dbReference type="PROSITE" id="PS51462"/>
    </source>
</evidence>
<dbReference type="InterPro" id="IPR000086">
    <property type="entry name" value="NUDIX_hydrolase_dom"/>
</dbReference>
<reference evidence="12 13" key="1">
    <citation type="submission" date="2018-06" db="EMBL/GenBank/DDBJ databases">
        <authorList>
            <consortium name="Pathogen Informatics"/>
            <person name="Doyle S."/>
        </authorList>
    </citation>
    <scope>NUCLEOTIDE SEQUENCE [LARGE SCALE GENOMIC DNA]</scope>
    <source>
        <strain evidence="12 13">NCTC11370</strain>
    </source>
</reference>
<protein>
    <recommendedName>
        <fullName evidence="3 10">Isopentenyl-diphosphate Delta-isomerase</fullName>
        <shortName evidence="10">IPP isomerase</shortName>
        <ecNumber evidence="3 10">5.3.3.2</ecNumber>
    </recommendedName>
    <alternativeName>
        <fullName evidence="10">IPP:DMAPP isomerase</fullName>
    </alternativeName>
    <alternativeName>
        <fullName evidence="10">Isopentenyl pyrophosphate isomerase</fullName>
    </alternativeName>
</protein>
<dbReference type="GO" id="GO:0004452">
    <property type="term" value="F:isopentenyl-diphosphate delta-isomerase activity"/>
    <property type="evidence" value="ECO:0007669"/>
    <property type="project" value="UniProtKB-UniRule"/>
</dbReference>
<keyword evidence="13" id="KW-1185">Reference proteome</keyword>
<evidence type="ECO:0000256" key="10">
    <source>
        <dbReference type="HAMAP-Rule" id="MF_00202"/>
    </source>
</evidence>
<evidence type="ECO:0000256" key="2">
    <source>
        <dbReference type="ARBA" id="ARBA00007579"/>
    </source>
</evidence>
<keyword evidence="9 10" id="KW-0413">Isomerase</keyword>
<dbReference type="PROSITE" id="PS51462">
    <property type="entry name" value="NUDIX"/>
    <property type="match status" value="1"/>
</dbReference>
<dbReference type="InterPro" id="IPR056375">
    <property type="entry name" value="Idi_bact"/>
</dbReference>
<dbReference type="GO" id="GO:0050992">
    <property type="term" value="P:dimethylallyl diphosphate biosynthetic process"/>
    <property type="evidence" value="ECO:0007669"/>
    <property type="project" value="UniProtKB-UniRule"/>
</dbReference>
<feature type="binding site" evidence="10">
    <location>
        <position position="32"/>
    </location>
    <ligand>
        <name>Mn(2+)</name>
        <dbReference type="ChEBI" id="CHEBI:29035"/>
    </ligand>
</feature>
<dbReference type="GO" id="GO:0005737">
    <property type="term" value="C:cytoplasm"/>
    <property type="evidence" value="ECO:0007669"/>
    <property type="project" value="UniProtKB-SubCell"/>
</dbReference>
<dbReference type="STRING" id="1094715.GCA_000236165_02055"/>
<organism evidence="12 13">
    <name type="scientific">Fluoribacter dumoffii</name>
    <dbReference type="NCBI Taxonomy" id="463"/>
    <lineage>
        <taxon>Bacteria</taxon>
        <taxon>Pseudomonadati</taxon>
        <taxon>Pseudomonadota</taxon>
        <taxon>Gammaproteobacteria</taxon>
        <taxon>Legionellales</taxon>
        <taxon>Legionellaceae</taxon>
        <taxon>Fluoribacter</taxon>
    </lineage>
</organism>
<feature type="active site" evidence="10">
    <location>
        <position position="76"/>
    </location>
</feature>
<dbReference type="PIRSF" id="PIRSF018427">
    <property type="entry name" value="Isopntndiph_ism"/>
    <property type="match status" value="1"/>
</dbReference>
<dbReference type="AlphaFoldDB" id="A0A377GBD9"/>
<dbReference type="EMBL" id="UGGT01000001">
    <property type="protein sequence ID" value="STO22123.1"/>
    <property type="molecule type" value="Genomic_DNA"/>
</dbReference>
<dbReference type="CDD" id="cd02885">
    <property type="entry name" value="NUDIX_IPP_Isomerase"/>
    <property type="match status" value="1"/>
</dbReference>
<evidence type="ECO:0000256" key="5">
    <source>
        <dbReference type="ARBA" id="ARBA00022723"/>
    </source>
</evidence>
<evidence type="ECO:0000256" key="8">
    <source>
        <dbReference type="ARBA" id="ARBA00023229"/>
    </source>
</evidence>
<evidence type="ECO:0000313" key="12">
    <source>
        <dbReference type="EMBL" id="STO22123.1"/>
    </source>
</evidence>
<dbReference type="Gene3D" id="3.90.79.10">
    <property type="entry name" value="Nucleoside Triphosphate Pyrophosphohydrolase"/>
    <property type="match status" value="1"/>
</dbReference>
<comment type="subcellular location">
    <subcellularLocation>
        <location evidence="10">Cytoplasm</location>
    </subcellularLocation>
</comment>
<evidence type="ECO:0000313" key="13">
    <source>
        <dbReference type="Proteomes" id="UP000254554"/>
    </source>
</evidence>
<dbReference type="PANTHER" id="PTHR10885:SF0">
    <property type="entry name" value="ISOPENTENYL-DIPHOSPHATE DELTA-ISOMERASE"/>
    <property type="match status" value="1"/>
</dbReference>
<gene>
    <name evidence="10 12" type="primary">idi</name>
    <name evidence="12" type="ORF">NCTC11370_02208</name>
</gene>
<sequence>MSYNSLEEQNTHVILVDPQDNCIGIMDKLSAHREGKLHRAYSILVFRKNRDTIELLIQQRANIKYHGGGLWTNTCCSHPQPDNDLLEDAKKRLFVEMGIKVTLIEVGVFQYFAELNNNMFEHEIDHVLIGYWVEQSVHPNPLEVDNYCWINIHKLQEKLSECPQVFTPWLPQVLNIALASKPFIHYFGQLKRLS</sequence>
<feature type="binding site" evidence="10">
    <location>
        <position position="96"/>
    </location>
    <ligand>
        <name>Mg(2+)</name>
        <dbReference type="ChEBI" id="CHEBI:18420"/>
    </ligand>
</feature>
<evidence type="ECO:0000256" key="9">
    <source>
        <dbReference type="ARBA" id="ARBA00023235"/>
    </source>
</evidence>
<dbReference type="RefSeq" id="WP_010654236.1">
    <property type="nucleotide sequence ID" value="NZ_JAPHOO010000001.1"/>
</dbReference>
<keyword evidence="4 10" id="KW-0963">Cytoplasm</keyword>
<comment type="pathway">
    <text evidence="1 10">Isoprenoid biosynthesis; dimethylallyl diphosphate biosynthesis; dimethylallyl diphosphate from isopentenyl diphosphate: step 1/1.</text>
</comment>
<dbReference type="InterPro" id="IPR015797">
    <property type="entry name" value="NUDIX_hydrolase-like_dom_sf"/>
</dbReference>
<evidence type="ECO:0000256" key="4">
    <source>
        <dbReference type="ARBA" id="ARBA00022490"/>
    </source>
</evidence>
<keyword evidence="5 10" id="KW-0479">Metal-binding</keyword>
<comment type="catalytic activity">
    <reaction evidence="10">
        <text>isopentenyl diphosphate = dimethylallyl diphosphate</text>
        <dbReference type="Rhea" id="RHEA:23284"/>
        <dbReference type="ChEBI" id="CHEBI:57623"/>
        <dbReference type="ChEBI" id="CHEBI:128769"/>
        <dbReference type="EC" id="5.3.3.2"/>
    </reaction>
</comment>
<accession>A0A377GBD9</accession>
<dbReference type="InterPro" id="IPR011876">
    <property type="entry name" value="IsopentenylPP_isomerase_typ1"/>
</dbReference>
<evidence type="ECO:0000256" key="7">
    <source>
        <dbReference type="ARBA" id="ARBA00023211"/>
    </source>
</evidence>
<dbReference type="PANTHER" id="PTHR10885">
    <property type="entry name" value="ISOPENTENYL-DIPHOSPHATE DELTA-ISOMERASE"/>
    <property type="match status" value="1"/>
</dbReference>
<evidence type="ECO:0000256" key="3">
    <source>
        <dbReference type="ARBA" id="ARBA00012057"/>
    </source>
</evidence>
<dbReference type="GO" id="GO:0046872">
    <property type="term" value="F:metal ion binding"/>
    <property type="evidence" value="ECO:0007669"/>
    <property type="project" value="UniProtKB-KW"/>
</dbReference>
<feature type="binding site" evidence="10">
    <location>
        <position position="121"/>
    </location>
    <ligand>
        <name>Mn(2+)</name>
        <dbReference type="ChEBI" id="CHEBI:29035"/>
    </ligand>
</feature>
<dbReference type="GeneID" id="93292981"/>
<feature type="domain" description="Nudix hydrolase" evidence="11">
    <location>
        <begin position="36"/>
        <end position="172"/>
    </location>
</feature>
<feature type="binding site" evidence="10">
    <location>
        <position position="38"/>
    </location>
    <ligand>
        <name>Mn(2+)</name>
        <dbReference type="ChEBI" id="CHEBI:29035"/>
    </ligand>
</feature>
<comment type="function">
    <text evidence="10">Catalyzes the 1,3-allylic rearrangement of the homoallylic substrate isopentenyl (IPP) to its highly electrophilic allylic isomer, dimethylallyl diphosphate (DMAPP).</text>
</comment>